<dbReference type="GO" id="GO:0009306">
    <property type="term" value="P:protein secretion"/>
    <property type="evidence" value="ECO:0007669"/>
    <property type="project" value="InterPro"/>
</dbReference>
<accession>A0A9W6PNV1</accession>
<reference evidence="1" key="1">
    <citation type="submission" date="2023-02" db="EMBL/GenBank/DDBJ databases">
        <title>Kitasatospora phosalacinea NBRC 14362.</title>
        <authorList>
            <person name="Ichikawa N."/>
            <person name="Sato H."/>
            <person name="Tonouchi N."/>
        </authorList>
    </citation>
    <scope>NUCLEOTIDE SEQUENCE</scope>
    <source>
        <strain evidence="1">NBRC 14362</strain>
    </source>
</reference>
<gene>
    <name evidence="1" type="ORF">Kpho01_62940</name>
</gene>
<dbReference type="Pfam" id="PF10824">
    <property type="entry name" value="T7SS_ESX_EspC"/>
    <property type="match status" value="1"/>
</dbReference>
<dbReference type="InterPro" id="IPR022536">
    <property type="entry name" value="EspC"/>
</dbReference>
<comment type="caution">
    <text evidence="1">The sequence shown here is derived from an EMBL/GenBank/DDBJ whole genome shotgun (WGS) entry which is preliminary data.</text>
</comment>
<evidence type="ECO:0000313" key="1">
    <source>
        <dbReference type="EMBL" id="GLW58283.1"/>
    </source>
</evidence>
<proteinExistence type="predicted"/>
<dbReference type="Gene3D" id="1.10.287.1060">
    <property type="entry name" value="ESAT-6-like"/>
    <property type="match status" value="1"/>
</dbReference>
<protein>
    <submittedName>
        <fullName evidence="1">Uncharacterized protein</fullName>
    </submittedName>
</protein>
<sequence length="126" mass="13417">MVPPILAGRATGKKRGTAMAGEFRVDPDALRRFARTSNERAERLRAIRSELGAHQLSVSAFGKLPEADETGRDYVERSESAIENAGAAGDTMDRIAEYAEGMAAAYERADEATGQDMRAISAGLGG</sequence>
<dbReference type="EMBL" id="BSRX01000049">
    <property type="protein sequence ID" value="GLW58283.1"/>
    <property type="molecule type" value="Genomic_DNA"/>
</dbReference>
<organism evidence="1 2">
    <name type="scientific">Kitasatospora phosalacinea</name>
    <dbReference type="NCBI Taxonomy" id="2065"/>
    <lineage>
        <taxon>Bacteria</taxon>
        <taxon>Bacillati</taxon>
        <taxon>Actinomycetota</taxon>
        <taxon>Actinomycetes</taxon>
        <taxon>Kitasatosporales</taxon>
        <taxon>Streptomycetaceae</taxon>
        <taxon>Kitasatospora</taxon>
    </lineage>
</organism>
<dbReference type="AlphaFoldDB" id="A0A9W6PNV1"/>
<dbReference type="Proteomes" id="UP001165143">
    <property type="component" value="Unassembled WGS sequence"/>
</dbReference>
<name>A0A9W6PNV1_9ACTN</name>
<evidence type="ECO:0000313" key="2">
    <source>
        <dbReference type="Proteomes" id="UP001165143"/>
    </source>
</evidence>